<feature type="region of interest" description="Disordered" evidence="1">
    <location>
        <begin position="1"/>
        <end position="20"/>
    </location>
</feature>
<dbReference type="Proteomes" id="UP001381693">
    <property type="component" value="Unassembled WGS sequence"/>
</dbReference>
<comment type="caution">
    <text evidence="2">The sequence shown here is derived from an EMBL/GenBank/DDBJ whole genome shotgun (WGS) entry which is preliminary data.</text>
</comment>
<organism evidence="2 3">
    <name type="scientific">Halocaridina rubra</name>
    <name type="common">Hawaiian red shrimp</name>
    <dbReference type="NCBI Taxonomy" id="373956"/>
    <lineage>
        <taxon>Eukaryota</taxon>
        <taxon>Metazoa</taxon>
        <taxon>Ecdysozoa</taxon>
        <taxon>Arthropoda</taxon>
        <taxon>Crustacea</taxon>
        <taxon>Multicrustacea</taxon>
        <taxon>Malacostraca</taxon>
        <taxon>Eumalacostraca</taxon>
        <taxon>Eucarida</taxon>
        <taxon>Decapoda</taxon>
        <taxon>Pleocyemata</taxon>
        <taxon>Caridea</taxon>
        <taxon>Atyoidea</taxon>
        <taxon>Atyidae</taxon>
        <taxon>Halocaridina</taxon>
    </lineage>
</organism>
<evidence type="ECO:0000313" key="3">
    <source>
        <dbReference type="Proteomes" id="UP001381693"/>
    </source>
</evidence>
<evidence type="ECO:0000256" key="1">
    <source>
        <dbReference type="SAM" id="MobiDB-lite"/>
    </source>
</evidence>
<protein>
    <submittedName>
        <fullName evidence="2">Uncharacterized protein</fullName>
    </submittedName>
</protein>
<feature type="non-terminal residue" evidence="2">
    <location>
        <position position="1"/>
    </location>
</feature>
<feature type="non-terminal residue" evidence="2">
    <location>
        <position position="55"/>
    </location>
</feature>
<dbReference type="EMBL" id="JAXCGZ010008261">
    <property type="protein sequence ID" value="KAK7077792.1"/>
    <property type="molecule type" value="Genomic_DNA"/>
</dbReference>
<keyword evidence="3" id="KW-1185">Reference proteome</keyword>
<dbReference type="Pfam" id="PF22633">
    <property type="entry name" value="F5_F8_type_C_2"/>
    <property type="match status" value="1"/>
</dbReference>
<dbReference type="AlphaFoldDB" id="A0AAN8X753"/>
<sequence length="55" mass="6308">LIASFAVDRNDTTTTHTNSEISPSWRVDLGEEKNIFHIKIQPRIDCCYARFINAV</sequence>
<dbReference type="SUPFAM" id="SSF49785">
    <property type="entry name" value="Galactose-binding domain-like"/>
    <property type="match status" value="1"/>
</dbReference>
<evidence type="ECO:0000313" key="2">
    <source>
        <dbReference type="EMBL" id="KAK7077792.1"/>
    </source>
</evidence>
<accession>A0AAN8X753</accession>
<reference evidence="2 3" key="1">
    <citation type="submission" date="2023-11" db="EMBL/GenBank/DDBJ databases">
        <title>Halocaridina rubra genome assembly.</title>
        <authorList>
            <person name="Smith C."/>
        </authorList>
    </citation>
    <scope>NUCLEOTIDE SEQUENCE [LARGE SCALE GENOMIC DNA]</scope>
    <source>
        <strain evidence="2">EP-1</strain>
        <tissue evidence="2">Whole</tissue>
    </source>
</reference>
<name>A0AAN8X753_HALRR</name>
<dbReference type="InterPro" id="IPR008979">
    <property type="entry name" value="Galactose-bd-like_sf"/>
</dbReference>
<dbReference type="Gene3D" id="2.60.120.260">
    <property type="entry name" value="Galactose-binding domain-like"/>
    <property type="match status" value="1"/>
</dbReference>
<proteinExistence type="predicted"/>
<gene>
    <name evidence="2" type="ORF">SK128_009522</name>
</gene>